<reference evidence="1 2" key="1">
    <citation type="submission" date="2024-02" db="EMBL/GenBank/DDBJ databases">
        <title>de novo genome assembly of Solanum bulbocastanum strain 11H21.</title>
        <authorList>
            <person name="Hosaka A.J."/>
        </authorList>
    </citation>
    <scope>NUCLEOTIDE SEQUENCE [LARGE SCALE GENOMIC DNA]</scope>
    <source>
        <tissue evidence="1">Young leaves</tissue>
    </source>
</reference>
<protein>
    <submittedName>
        <fullName evidence="1">Uncharacterized protein</fullName>
    </submittedName>
</protein>
<comment type="caution">
    <text evidence="1">The sequence shown here is derived from an EMBL/GenBank/DDBJ whole genome shotgun (WGS) entry which is preliminary data.</text>
</comment>
<accession>A0AAN8T4E5</accession>
<evidence type="ECO:0000313" key="1">
    <source>
        <dbReference type="EMBL" id="KAK6777458.1"/>
    </source>
</evidence>
<proteinExistence type="predicted"/>
<organism evidence="1 2">
    <name type="scientific">Solanum bulbocastanum</name>
    <name type="common">Wild potato</name>
    <dbReference type="NCBI Taxonomy" id="147425"/>
    <lineage>
        <taxon>Eukaryota</taxon>
        <taxon>Viridiplantae</taxon>
        <taxon>Streptophyta</taxon>
        <taxon>Embryophyta</taxon>
        <taxon>Tracheophyta</taxon>
        <taxon>Spermatophyta</taxon>
        <taxon>Magnoliopsida</taxon>
        <taxon>eudicotyledons</taxon>
        <taxon>Gunneridae</taxon>
        <taxon>Pentapetalae</taxon>
        <taxon>asterids</taxon>
        <taxon>lamiids</taxon>
        <taxon>Solanales</taxon>
        <taxon>Solanaceae</taxon>
        <taxon>Solanoideae</taxon>
        <taxon>Solaneae</taxon>
        <taxon>Solanum</taxon>
    </lineage>
</organism>
<dbReference type="EMBL" id="JBANQN010000010">
    <property type="protein sequence ID" value="KAK6777458.1"/>
    <property type="molecule type" value="Genomic_DNA"/>
</dbReference>
<gene>
    <name evidence="1" type="ORF">RDI58_024175</name>
</gene>
<evidence type="ECO:0000313" key="2">
    <source>
        <dbReference type="Proteomes" id="UP001371456"/>
    </source>
</evidence>
<sequence>MLMDLQFEGVLDILPQLTLSRVQPSVASHLLQSLHLFFLVAFENFDPTVPLFPHFVVLLLY</sequence>
<keyword evidence="2" id="KW-1185">Reference proteome</keyword>
<name>A0AAN8T4E5_SOLBU</name>
<dbReference type="Proteomes" id="UP001371456">
    <property type="component" value="Unassembled WGS sequence"/>
</dbReference>
<dbReference type="AlphaFoldDB" id="A0AAN8T4E5"/>